<reference evidence="2 3" key="1">
    <citation type="journal article" date="2014" name="BMC Genomics">
        <title>Genome sequencing of four Aureobasidium pullulans varieties: biotechnological potential, stress tolerance, and description of new species.</title>
        <authorList>
            <person name="Gostin Ar C."/>
            <person name="Ohm R.A."/>
            <person name="Kogej T."/>
            <person name="Sonjak S."/>
            <person name="Turk M."/>
            <person name="Zajc J."/>
            <person name="Zalar P."/>
            <person name="Grube M."/>
            <person name="Sun H."/>
            <person name="Han J."/>
            <person name="Sharma A."/>
            <person name="Chiniquy J."/>
            <person name="Ngan C.Y."/>
            <person name="Lipzen A."/>
            <person name="Barry K."/>
            <person name="Grigoriev I.V."/>
            <person name="Gunde-Cimerman N."/>
        </authorList>
    </citation>
    <scope>NUCLEOTIDE SEQUENCE [LARGE SCALE GENOMIC DNA]</scope>
    <source>
        <strain evidence="2 3">CBS 147.97</strain>
    </source>
</reference>
<organism evidence="2 3">
    <name type="scientific">Aureobasidium namibiae CBS 147.97</name>
    <dbReference type="NCBI Taxonomy" id="1043004"/>
    <lineage>
        <taxon>Eukaryota</taxon>
        <taxon>Fungi</taxon>
        <taxon>Dikarya</taxon>
        <taxon>Ascomycota</taxon>
        <taxon>Pezizomycotina</taxon>
        <taxon>Dothideomycetes</taxon>
        <taxon>Dothideomycetidae</taxon>
        <taxon>Dothideales</taxon>
        <taxon>Saccotheciaceae</taxon>
        <taxon>Aureobasidium</taxon>
    </lineage>
</organism>
<accession>A0A074WIS2</accession>
<dbReference type="GeneID" id="25412125"/>
<evidence type="ECO:0000313" key="3">
    <source>
        <dbReference type="Proteomes" id="UP000027730"/>
    </source>
</evidence>
<dbReference type="GO" id="GO:0090173">
    <property type="term" value="P:regulation of synaptonemal complex assembly"/>
    <property type="evidence" value="ECO:0007669"/>
    <property type="project" value="InterPro"/>
</dbReference>
<dbReference type="PANTHER" id="PTHR40375">
    <property type="entry name" value="SPORULATION-SPECIFIC PROTEIN 22"/>
    <property type="match status" value="1"/>
</dbReference>
<dbReference type="HOGENOM" id="CLU_001453_0_0_1"/>
<dbReference type="InterPro" id="IPR013940">
    <property type="entry name" value="Spo22/ZIP4/TEX11"/>
</dbReference>
<dbReference type="InterPro" id="IPR039057">
    <property type="entry name" value="Spo22/ZIP4"/>
</dbReference>
<protein>
    <submittedName>
        <fullName evidence="2">SPO22-domain-containing protein</fullName>
    </submittedName>
</protein>
<evidence type="ECO:0000256" key="1">
    <source>
        <dbReference type="ARBA" id="ARBA00023254"/>
    </source>
</evidence>
<dbReference type="AlphaFoldDB" id="A0A074WIS2"/>
<proteinExistence type="predicted"/>
<keyword evidence="1" id="KW-0469">Meiosis</keyword>
<keyword evidence="3" id="KW-1185">Reference proteome</keyword>
<dbReference type="EMBL" id="KL584720">
    <property type="protein sequence ID" value="KEQ69702.1"/>
    <property type="molecule type" value="Genomic_DNA"/>
</dbReference>
<evidence type="ECO:0000313" key="2">
    <source>
        <dbReference type="EMBL" id="KEQ69702.1"/>
    </source>
</evidence>
<dbReference type="Pfam" id="PF08631">
    <property type="entry name" value="SPO22"/>
    <property type="match status" value="1"/>
</dbReference>
<gene>
    <name evidence="2" type="ORF">M436DRAFT_55380</name>
</gene>
<dbReference type="GO" id="GO:0051321">
    <property type="term" value="P:meiotic cell cycle"/>
    <property type="evidence" value="ECO:0007669"/>
    <property type="project" value="UniProtKB-KW"/>
</dbReference>
<dbReference type="RefSeq" id="XP_013423887.1">
    <property type="nucleotide sequence ID" value="XM_013568433.1"/>
</dbReference>
<dbReference type="PANTHER" id="PTHR40375:SF2">
    <property type="entry name" value="SPORULATION-SPECIFIC PROTEIN 22"/>
    <property type="match status" value="1"/>
</dbReference>
<sequence length="948" mass="106093">MKELDATLKVKCPRSPAARAADFDRLGTQIWNASIRLKDQSSPTLETWPQLEPQLRVLAYFLLDTAQRSYVKHGSKKSSQNLVRILKTALKAARICIASDALDLCTMLFEKMADHVEHKQDPPPEFKKDKQESEAQELIKELTADYYLLRATTSWKQNKPDTVSYWLARVLLVPSRSDMLHLAEKKADLTYEVGKSALQKKQFATAVRWLEQSYQIFEDVDPEMLSSDFCDLRLVVMLDYARALVGAGDAISLDKASSLLVTLDQEHGFKAEVHLLRLDAIYAQKPFEADQFCGVLNQIVRGAILSDGTFRSIMCQIQKLNLYNPERAGAKIQAAMTDSTPGPHSHLACQTSDLLLSRLLAQSPIVQTWIEKIVVTRVWISSLSLDVQDHPSRLGNLFDDIAHANGIKLSAEATHASQSLIWKAATALQQLQNEDEAAKWCDLASHDIFASSGDLNKAKLSRKLMTVALSKGDLTAARAAYHQMSESGKSAAMTQYLMYKIAIQENDVELATQSLGGVLKSSSKGTEKYLYGCALEAQQAGNRQQFIATMHKVLEFHEKHPLDDVRLPVLLRCIAGSIEAEVNNHDMPLDAGLTELCKVFEAAMRHGSSSKDVGNDEPRLAELRWFACHCYNTALRYCSDMQPELLTRFMMASVALIDHLRTEGDKDNGLLSRLLLCRFLATSALVVLARSEDNIERALQLYLDARRQIAAFHHKYQEALQNGSLQPDATSDIEVKEFEMVQFDLEALMRLENWHDLDKVLSMCLEARHSNRLESAADLILHIHTHIISSSVHPNTSNLLARIPSVMEKIINTCWRNNKDITRVARWIRCLFQMTLTTDSAVSLRCLDQASAIASKAATQHISEAYPSEELEWLASTAFNHAVDLWFAGAEEEAYMQEEGNEQARVWAEKALMLAGSVGGVGDGMQGLHKVLQDKWMKLKGIGQDGDR</sequence>
<dbReference type="Proteomes" id="UP000027730">
    <property type="component" value="Unassembled WGS sequence"/>
</dbReference>
<name>A0A074WIS2_9PEZI</name>
<dbReference type="OrthoDB" id="65716at2759"/>
<dbReference type="STRING" id="1043004.A0A074WIS2"/>